<dbReference type="InterPro" id="IPR022516">
    <property type="entry name" value="CHP03798_Ocin"/>
</dbReference>
<dbReference type="RefSeq" id="WP_011131495.1">
    <property type="nucleotide sequence ID" value="NC_005071.1"/>
</dbReference>
<dbReference type="OrthoDB" id="542288at2"/>
<protein>
    <recommendedName>
        <fullName evidence="1">Nif11 domain-containing protein</fullName>
    </recommendedName>
</protein>
<evidence type="ECO:0000313" key="2">
    <source>
        <dbReference type="EMBL" id="CAE22305.1"/>
    </source>
</evidence>
<keyword evidence="3" id="KW-1185">Reference proteome</keyword>
<dbReference type="Pfam" id="PF07862">
    <property type="entry name" value="Nif11"/>
    <property type="match status" value="1"/>
</dbReference>
<reference evidence="2 3" key="1">
    <citation type="journal article" date="2003" name="Nature">
        <title>Genome divergence in two Prochlorococcus ecotypes reflects oceanic niche differentiation.</title>
        <authorList>
            <person name="Rocap G."/>
            <person name="Larimer F.W."/>
            <person name="Lamerdin J.E."/>
            <person name="Malfatti S."/>
            <person name="Chain P."/>
            <person name="Ahlgren N.A."/>
            <person name="Arellano A."/>
            <person name="Coleman M."/>
            <person name="Hauser L."/>
            <person name="Hess W.R."/>
            <person name="Johnson Z.I."/>
            <person name="Land M.L."/>
            <person name="Lindell D."/>
            <person name="Post A.F."/>
            <person name="Regala W."/>
            <person name="Shah M."/>
            <person name="Shaw S.L."/>
            <person name="Steglich C."/>
            <person name="Sullivan M.B."/>
            <person name="Ting C.S."/>
            <person name="Tolonen A."/>
            <person name="Webb E.A."/>
            <person name="Zinser E.R."/>
            <person name="Chisholm S.W."/>
        </authorList>
    </citation>
    <scope>NUCLEOTIDE SEQUENCE [LARGE SCALE GENOMIC DNA]</scope>
    <source>
        <strain evidence="3">MIT 9313</strain>
    </source>
</reference>
<dbReference type="eggNOG" id="ENOG503456M">
    <property type="taxonomic scope" value="Bacteria"/>
</dbReference>
<feature type="domain" description="Nif11" evidence="1">
    <location>
        <begin position="1"/>
        <end position="46"/>
    </location>
</feature>
<evidence type="ECO:0000313" key="3">
    <source>
        <dbReference type="Proteomes" id="UP000001423"/>
    </source>
</evidence>
<organism evidence="2 3">
    <name type="scientific">Prochlorococcus marinus (strain MIT 9313)</name>
    <dbReference type="NCBI Taxonomy" id="74547"/>
    <lineage>
        <taxon>Bacteria</taxon>
        <taxon>Bacillati</taxon>
        <taxon>Cyanobacteriota</taxon>
        <taxon>Cyanophyceae</taxon>
        <taxon>Synechococcales</taxon>
        <taxon>Prochlorococcaceae</taxon>
        <taxon>Prochlorococcus</taxon>
    </lineage>
</organism>
<evidence type="ECO:0000259" key="1">
    <source>
        <dbReference type="Pfam" id="PF07862"/>
    </source>
</evidence>
<dbReference type="HOGENOM" id="CLU_158613_1_1_3"/>
<name>Q7V439_PROMM</name>
<dbReference type="AlphaFoldDB" id="Q7V439"/>
<dbReference type="InterPro" id="IPR012903">
    <property type="entry name" value="Nif11"/>
</dbReference>
<dbReference type="NCBIfam" id="TIGR03798">
    <property type="entry name" value="leader_Nif11"/>
    <property type="match status" value="1"/>
</dbReference>
<gene>
    <name evidence="2" type="ordered locus">PMT_2131</name>
</gene>
<dbReference type="KEGG" id="pmt:PMT_2131"/>
<accession>Q7V439</accession>
<sequence length="89" mass="9671">MSEEQLKAFLEKVKADTSLKEKLKAAKSPEDVVGIAKEHGHEFTADKISQLSEEELEGVAGGMQAGSCNWICFVNGVYINDGRMANKAI</sequence>
<proteinExistence type="predicted"/>
<dbReference type="Proteomes" id="UP000001423">
    <property type="component" value="Chromosome"/>
</dbReference>
<dbReference type="EMBL" id="BX548175">
    <property type="protein sequence ID" value="CAE22305.1"/>
    <property type="molecule type" value="Genomic_DNA"/>
</dbReference>